<dbReference type="InterPro" id="IPR011717">
    <property type="entry name" value="TPR-4"/>
</dbReference>
<evidence type="ECO:0000256" key="1">
    <source>
        <dbReference type="PROSITE-ProRule" id="PRU00339"/>
    </source>
</evidence>
<keyword evidence="1" id="KW-0802">TPR repeat</keyword>
<dbReference type="InterPro" id="IPR011990">
    <property type="entry name" value="TPR-like_helical_dom_sf"/>
</dbReference>
<protein>
    <submittedName>
        <fullName evidence="2">Tetratricopeptide repeat protein</fullName>
    </submittedName>
</protein>
<dbReference type="PANTHER" id="PTHR12558">
    <property type="entry name" value="CELL DIVISION CYCLE 16,23,27"/>
    <property type="match status" value="1"/>
</dbReference>
<dbReference type="Pfam" id="PF13428">
    <property type="entry name" value="TPR_14"/>
    <property type="match status" value="1"/>
</dbReference>
<evidence type="ECO:0000313" key="3">
    <source>
        <dbReference type="Proteomes" id="UP000219467"/>
    </source>
</evidence>
<dbReference type="SUPFAM" id="SSF48452">
    <property type="entry name" value="TPR-like"/>
    <property type="match status" value="5"/>
</dbReference>
<dbReference type="InterPro" id="IPR019734">
    <property type="entry name" value="TPR_rpt"/>
</dbReference>
<dbReference type="EMBL" id="OAOQ01000021">
    <property type="protein sequence ID" value="SNX74272.1"/>
    <property type="molecule type" value="Genomic_DNA"/>
</dbReference>
<dbReference type="PROSITE" id="PS50005">
    <property type="entry name" value="TPR"/>
    <property type="match status" value="1"/>
</dbReference>
<keyword evidence="3" id="KW-1185">Reference proteome</keyword>
<dbReference type="Pfam" id="PF07721">
    <property type="entry name" value="TPR_4"/>
    <property type="match status" value="1"/>
</dbReference>
<dbReference type="RefSeq" id="WP_141400085.1">
    <property type="nucleotide sequence ID" value="NZ_OAOQ01000021.1"/>
</dbReference>
<dbReference type="PANTHER" id="PTHR12558:SF13">
    <property type="entry name" value="CELL DIVISION CYCLE PROTEIN 27 HOMOLOG"/>
    <property type="match status" value="1"/>
</dbReference>
<evidence type="ECO:0000313" key="2">
    <source>
        <dbReference type="EMBL" id="SNX74272.1"/>
    </source>
</evidence>
<dbReference type="OrthoDB" id="7637125at2"/>
<dbReference type="SMART" id="SM00028">
    <property type="entry name" value="TPR"/>
    <property type="match status" value="11"/>
</dbReference>
<organism evidence="2 3">
    <name type="scientific">Cereibacter ovatus</name>
    <dbReference type="NCBI Taxonomy" id="439529"/>
    <lineage>
        <taxon>Bacteria</taxon>
        <taxon>Pseudomonadati</taxon>
        <taxon>Pseudomonadota</taxon>
        <taxon>Alphaproteobacteria</taxon>
        <taxon>Rhodobacterales</taxon>
        <taxon>Paracoccaceae</taxon>
        <taxon>Cereibacter</taxon>
    </lineage>
</organism>
<accession>A0A285D3B7</accession>
<feature type="repeat" description="TPR" evidence="1">
    <location>
        <begin position="60"/>
        <end position="93"/>
    </location>
</feature>
<reference evidence="3" key="1">
    <citation type="submission" date="2017-08" db="EMBL/GenBank/DDBJ databases">
        <authorList>
            <person name="Varghese N."/>
            <person name="Submissions S."/>
        </authorList>
    </citation>
    <scope>NUCLEOTIDE SEQUENCE [LARGE SCALE GENOMIC DNA]</scope>
    <source>
        <strain evidence="3">JA234</strain>
    </source>
</reference>
<gene>
    <name evidence="2" type="ORF">SAMN05878503_12112</name>
</gene>
<name>A0A285D3B7_9RHOB</name>
<dbReference type="Pfam" id="PF14559">
    <property type="entry name" value="TPR_19"/>
    <property type="match status" value="3"/>
</dbReference>
<dbReference type="GO" id="GO:0042802">
    <property type="term" value="F:identical protein binding"/>
    <property type="evidence" value="ECO:0007669"/>
    <property type="project" value="InterPro"/>
</dbReference>
<sequence>MFQSRLLVALVFCVMLAACKTDQERADEAYERGLALLAAGDEARARVEFRNATTAEVNHVGAQTQLGRLFQREGATRAAFRAYLRVAEADPTNLEAVSTLARIAFRQQEWDIFERYALRALELAPADPGVKVIGLARQYRQAVLDKDQARRQSLLAEGEALSAQQGDDMLLRFVLIDSYVTDGRPRDALAQIDAALATDPKNPGLHTMKLQVLGRLEDIDGIGAELHRAVEVFPNDKSYKEALMRYLVTLGRVDEAEAFLRAEIDKRQLPPGVPEENDKQKTARDEALGAAIVDLVQFLKIVRGNDAALAELQTRLTPETHKLRALRATLDYEMGRRDAAISEMETLVGLPEDALPPEDRQNFKVVLAGMLAQNGNEVGARRTVEEVLQTDPNNVEALKFKAVWLIDEDKTAEAVSALRTALAASPDDTAALTLMARAHERAGNTDLMLESLALAVDASKTAPESSLRYAQALVRAKRLDQAESVLVAALRLVPEDVALLTALGQVQLTRDNRPLARQTLQRLAALTSNEARRAAADLELRLIEREQGTEQALQYLGSLAGDENERAKLALIRAQLLSGKTDEALAYANELVAARPDDPSYRYFRALARAAAQDYAAAEQDLTELLRKNPKLVQPWLQLARLRGITDSQERLQATLDEALAELPDAPDILWAKASFLERNGDIDGAIAIYDTLYRRDSAAMVVANNLASLLATYRDDPESLARAEVIARRLKDSELPALQDTYGWILFRNGKATEALTYLEPAAKGLPGDPVVQAHLGRVYHALGRLDEARTQLDLARTAAGERPSATVKGAIAPLETALTP</sequence>
<dbReference type="PROSITE" id="PS51257">
    <property type="entry name" value="PROKAR_LIPOPROTEIN"/>
    <property type="match status" value="1"/>
</dbReference>
<dbReference type="Gene3D" id="1.25.40.10">
    <property type="entry name" value="Tetratricopeptide repeat domain"/>
    <property type="match status" value="4"/>
</dbReference>
<proteinExistence type="predicted"/>
<dbReference type="AlphaFoldDB" id="A0A285D3B7"/>
<dbReference type="Pfam" id="PF13432">
    <property type="entry name" value="TPR_16"/>
    <property type="match status" value="1"/>
</dbReference>
<dbReference type="Proteomes" id="UP000219467">
    <property type="component" value="Unassembled WGS sequence"/>
</dbReference>